<evidence type="ECO:0000256" key="2">
    <source>
        <dbReference type="ARBA" id="ARBA00022692"/>
    </source>
</evidence>
<dbReference type="Pfam" id="PF02674">
    <property type="entry name" value="Colicin_V"/>
    <property type="match status" value="1"/>
</dbReference>
<keyword evidence="8" id="KW-1185">Reference proteome</keyword>
<dbReference type="RefSeq" id="WP_105717226.1">
    <property type="nucleotide sequence ID" value="NZ_PVBQ01000008.1"/>
</dbReference>
<accession>A0A2S9J2Y0</accession>
<feature type="transmembrane region" description="Helical" evidence="5">
    <location>
        <begin position="60"/>
        <end position="81"/>
    </location>
</feature>
<evidence type="ECO:0000256" key="5">
    <source>
        <dbReference type="SAM" id="Phobius"/>
    </source>
</evidence>
<sequence length="316" mass="35001">MNIIDIILLLIFLISIWNGITRGFFAGMARLVSWLGSLLITFALYRYVVHFFEIYITDSIWTMPLSFLITFLIVGSILSLLTAKALNAIPLKIRVHRVNNAFGFIPGVVVGLLYAAIVSTLLLLLPFSETLTSRTRDSKIADQLTNGLGWIERPFAPALEAVNRSINKMTIEPGSSESISLPFVVENPEPRPDLESQMLELVNEERAKANLPALTLDAELTPVARQHSKDMFARSYFSHISPEGGTPFDRIRDANIKFLIAGENLALAQNLPLAHDGLMNSPGHRANILRRAFGRVGIGVLDGGVYGLMVTQKFRN</sequence>
<evidence type="ECO:0000313" key="8">
    <source>
        <dbReference type="Proteomes" id="UP000239711"/>
    </source>
</evidence>
<feature type="domain" description="SCP" evidence="6">
    <location>
        <begin position="199"/>
        <end position="306"/>
    </location>
</feature>
<dbReference type="InterPro" id="IPR003825">
    <property type="entry name" value="Colicin-V_CvpA"/>
</dbReference>
<keyword evidence="3 5" id="KW-1133">Transmembrane helix</keyword>
<comment type="subcellular location">
    <subcellularLocation>
        <location evidence="1">Membrane</location>
        <topology evidence="1">Multi-pass membrane protein</topology>
    </subcellularLocation>
</comment>
<feature type="transmembrane region" description="Helical" evidence="5">
    <location>
        <begin position="31"/>
        <end position="48"/>
    </location>
</feature>
<dbReference type="PANTHER" id="PTHR31157:SF1">
    <property type="entry name" value="SCP DOMAIN-CONTAINING PROTEIN"/>
    <property type="match status" value="1"/>
</dbReference>
<dbReference type="AlphaFoldDB" id="A0A2S9J2Y0"/>
<organism evidence="7 8">
    <name type="scientific">Sphingobacterium haloxyli</name>
    <dbReference type="NCBI Taxonomy" id="2100533"/>
    <lineage>
        <taxon>Bacteria</taxon>
        <taxon>Pseudomonadati</taxon>
        <taxon>Bacteroidota</taxon>
        <taxon>Sphingobacteriia</taxon>
        <taxon>Sphingobacteriales</taxon>
        <taxon>Sphingobacteriaceae</taxon>
        <taxon>Sphingobacterium</taxon>
    </lineage>
</organism>
<reference evidence="7 8" key="1">
    <citation type="submission" date="2018-02" db="EMBL/GenBank/DDBJ databases">
        <title>The draft genome of Sphingobacterium sp. 5JN-11.</title>
        <authorList>
            <person name="Liu L."/>
            <person name="Li L."/>
            <person name="Liang L."/>
            <person name="Zhang X."/>
            <person name="Wang T."/>
        </authorList>
    </citation>
    <scope>NUCLEOTIDE SEQUENCE [LARGE SCALE GENOMIC DNA]</scope>
    <source>
        <strain evidence="7 8">5JN-11</strain>
    </source>
</reference>
<evidence type="ECO:0000256" key="3">
    <source>
        <dbReference type="ARBA" id="ARBA00022989"/>
    </source>
</evidence>
<evidence type="ECO:0000256" key="1">
    <source>
        <dbReference type="ARBA" id="ARBA00004141"/>
    </source>
</evidence>
<dbReference type="PANTHER" id="PTHR31157">
    <property type="entry name" value="SCP DOMAIN-CONTAINING PROTEIN"/>
    <property type="match status" value="1"/>
</dbReference>
<dbReference type="SUPFAM" id="SSF55797">
    <property type="entry name" value="PR-1-like"/>
    <property type="match status" value="1"/>
</dbReference>
<evidence type="ECO:0000313" key="7">
    <source>
        <dbReference type="EMBL" id="PRD47109.1"/>
    </source>
</evidence>
<proteinExistence type="predicted"/>
<feature type="transmembrane region" description="Helical" evidence="5">
    <location>
        <begin position="102"/>
        <end position="127"/>
    </location>
</feature>
<dbReference type="Proteomes" id="UP000239711">
    <property type="component" value="Unassembled WGS sequence"/>
</dbReference>
<dbReference type="GO" id="GO:0009403">
    <property type="term" value="P:toxin biosynthetic process"/>
    <property type="evidence" value="ECO:0007669"/>
    <property type="project" value="InterPro"/>
</dbReference>
<feature type="transmembrane region" description="Helical" evidence="5">
    <location>
        <begin position="6"/>
        <end position="24"/>
    </location>
</feature>
<evidence type="ECO:0000259" key="6">
    <source>
        <dbReference type="Pfam" id="PF00188"/>
    </source>
</evidence>
<dbReference type="InterPro" id="IPR035940">
    <property type="entry name" value="CAP_sf"/>
</dbReference>
<keyword evidence="2 5" id="KW-0812">Transmembrane</keyword>
<comment type="caution">
    <text evidence="7">The sequence shown here is derived from an EMBL/GenBank/DDBJ whole genome shotgun (WGS) entry which is preliminary data.</text>
</comment>
<dbReference type="Pfam" id="PF00188">
    <property type="entry name" value="CAP"/>
    <property type="match status" value="1"/>
</dbReference>
<dbReference type="EMBL" id="PVBQ01000008">
    <property type="protein sequence ID" value="PRD47109.1"/>
    <property type="molecule type" value="Genomic_DNA"/>
</dbReference>
<dbReference type="CDD" id="cd05379">
    <property type="entry name" value="CAP_bacterial"/>
    <property type="match status" value="1"/>
</dbReference>
<protein>
    <recommendedName>
        <fullName evidence="6">SCP domain-containing protein</fullName>
    </recommendedName>
</protein>
<dbReference type="GO" id="GO:0016020">
    <property type="term" value="C:membrane"/>
    <property type="evidence" value="ECO:0007669"/>
    <property type="project" value="UniProtKB-SubCell"/>
</dbReference>
<dbReference type="InterPro" id="IPR014044">
    <property type="entry name" value="CAP_dom"/>
</dbReference>
<evidence type="ECO:0000256" key="4">
    <source>
        <dbReference type="ARBA" id="ARBA00023136"/>
    </source>
</evidence>
<dbReference type="Gene3D" id="3.40.33.10">
    <property type="entry name" value="CAP"/>
    <property type="match status" value="1"/>
</dbReference>
<gene>
    <name evidence="7" type="ORF">C5745_11865</name>
</gene>
<keyword evidence="4 5" id="KW-0472">Membrane</keyword>
<name>A0A2S9J2Y0_9SPHI</name>
<dbReference type="OrthoDB" id="982527at2"/>